<evidence type="ECO:0000313" key="2">
    <source>
        <dbReference type="EMBL" id="KAF6807671.1"/>
    </source>
</evidence>
<keyword evidence="3" id="KW-1185">Reference proteome</keyword>
<dbReference type="EMBL" id="WIGN01000132">
    <property type="protein sequence ID" value="KAF6807671.1"/>
    <property type="molecule type" value="Genomic_DNA"/>
</dbReference>
<accession>A0A8H6J7S5</accession>
<feature type="region of interest" description="Disordered" evidence="1">
    <location>
        <begin position="1"/>
        <end position="73"/>
    </location>
</feature>
<evidence type="ECO:0000313" key="3">
    <source>
        <dbReference type="Proteomes" id="UP000652219"/>
    </source>
</evidence>
<reference evidence="2 3" key="1">
    <citation type="journal article" date="2020" name="Phytopathology">
        <title>Genome Sequence Resources of Colletotrichum truncatum, C. plurivorum, C. musicola, and C. sojae: Four Species Pathogenic to Soybean (Glycine max).</title>
        <authorList>
            <person name="Rogerio F."/>
            <person name="Boufleur T.R."/>
            <person name="Ciampi-Guillardi M."/>
            <person name="Sukno S.A."/>
            <person name="Thon M.R."/>
            <person name="Massola Junior N.S."/>
            <person name="Baroncelli R."/>
        </authorList>
    </citation>
    <scope>NUCLEOTIDE SEQUENCE [LARGE SCALE GENOMIC DNA]</scope>
    <source>
        <strain evidence="2 3">LFN0009</strain>
    </source>
</reference>
<gene>
    <name evidence="2" type="ORF">CSOJ01_08035</name>
</gene>
<name>A0A8H6J7S5_9PEZI</name>
<feature type="compositionally biased region" description="Low complexity" evidence="1">
    <location>
        <begin position="1"/>
        <end position="34"/>
    </location>
</feature>
<proteinExistence type="predicted"/>
<feature type="compositionally biased region" description="Basic residues" evidence="1">
    <location>
        <begin position="50"/>
        <end position="70"/>
    </location>
</feature>
<dbReference type="AlphaFoldDB" id="A0A8H6J7S5"/>
<protein>
    <submittedName>
        <fullName evidence="2">Uncharacterized protein</fullName>
    </submittedName>
</protein>
<comment type="caution">
    <text evidence="2">The sequence shown here is derived from an EMBL/GenBank/DDBJ whole genome shotgun (WGS) entry which is preliminary data.</text>
</comment>
<feature type="region of interest" description="Disordered" evidence="1">
    <location>
        <begin position="145"/>
        <end position="164"/>
    </location>
</feature>
<evidence type="ECO:0000256" key="1">
    <source>
        <dbReference type="SAM" id="MobiDB-lite"/>
    </source>
</evidence>
<organism evidence="2 3">
    <name type="scientific">Colletotrichum sojae</name>
    <dbReference type="NCBI Taxonomy" id="2175907"/>
    <lineage>
        <taxon>Eukaryota</taxon>
        <taxon>Fungi</taxon>
        <taxon>Dikarya</taxon>
        <taxon>Ascomycota</taxon>
        <taxon>Pezizomycotina</taxon>
        <taxon>Sordariomycetes</taxon>
        <taxon>Hypocreomycetidae</taxon>
        <taxon>Glomerellales</taxon>
        <taxon>Glomerellaceae</taxon>
        <taxon>Colletotrichum</taxon>
        <taxon>Colletotrichum orchidearum species complex</taxon>
    </lineage>
</organism>
<sequence length="285" mass="33490">MPRGRSISTSSSSSRSSRSSSHSRSLSRSLSRSSTAGPHRRNVTRDRPRARSLSRARSHSRSRSHRRFRPPKPSLKTAAIAVAALAVAAICVHRFWSRRAAIREKECWDHSPPRRRLRRRNVIRDRHNGYIDDCERSTRRRLPEREFYPPAARSRGESRYYESDGDSYYSDSYCHSPTGRRFPERRERIDDRRARRLAEEDVAAFGGPRDEIVRYEKPLAAGSEAQSGRLFDDDRRYRRRYGDILDDWDRRGERAFPSPTIEPRLDPVFDDRRSRRRSHLGEFHQ</sequence>
<dbReference type="Proteomes" id="UP000652219">
    <property type="component" value="Unassembled WGS sequence"/>
</dbReference>